<feature type="binding site" evidence="5">
    <location>
        <begin position="131"/>
        <end position="135"/>
    </location>
    <ligand>
        <name>S-adenosyl-L-methionine</name>
        <dbReference type="ChEBI" id="CHEBI:59789"/>
    </ligand>
</feature>
<keyword evidence="2 5" id="KW-0808">Transferase</keyword>
<evidence type="ECO:0000259" key="7">
    <source>
        <dbReference type="Pfam" id="PF17827"/>
    </source>
</evidence>
<protein>
    <recommendedName>
        <fullName evidence="5">Release factor glutamine methyltransferase</fullName>
        <shortName evidence="5">RF MTase</shortName>
        <ecNumber evidence="5">2.1.1.297</ecNumber>
    </recommendedName>
    <alternativeName>
        <fullName evidence="5">N5-glutamine methyltransferase PrmC</fullName>
    </alternativeName>
    <alternativeName>
        <fullName evidence="5">Protein-(glutamine-N5) MTase PrmC</fullName>
    </alternativeName>
    <alternativeName>
        <fullName evidence="5">Protein-glutamine N-methyltransferase PrmC</fullName>
    </alternativeName>
</protein>
<accession>A0ABQ1GL40</accession>
<dbReference type="InterPro" id="IPR029063">
    <property type="entry name" value="SAM-dependent_MTases_sf"/>
</dbReference>
<proteinExistence type="inferred from homology"/>
<name>A0ABQ1GL40_9BACL</name>
<dbReference type="PROSITE" id="PS00092">
    <property type="entry name" value="N6_MTASE"/>
    <property type="match status" value="1"/>
</dbReference>
<organism evidence="8 9">
    <name type="scientific">Kroppenstedtia guangzhouensis</name>
    <dbReference type="NCBI Taxonomy" id="1274356"/>
    <lineage>
        <taxon>Bacteria</taxon>
        <taxon>Bacillati</taxon>
        <taxon>Bacillota</taxon>
        <taxon>Bacilli</taxon>
        <taxon>Bacillales</taxon>
        <taxon>Thermoactinomycetaceae</taxon>
        <taxon>Kroppenstedtia</taxon>
    </lineage>
</organism>
<dbReference type="GO" id="GO:0008168">
    <property type="term" value="F:methyltransferase activity"/>
    <property type="evidence" value="ECO:0007669"/>
    <property type="project" value="UniProtKB-KW"/>
</dbReference>
<dbReference type="Gene3D" id="1.10.8.10">
    <property type="entry name" value="DNA helicase RuvA subunit, C-terminal domain"/>
    <property type="match status" value="1"/>
</dbReference>
<feature type="binding site" evidence="5">
    <location>
        <position position="200"/>
    </location>
    <ligand>
        <name>S-adenosyl-L-methionine</name>
        <dbReference type="ChEBI" id="CHEBI:59789"/>
    </ligand>
</feature>
<dbReference type="NCBIfam" id="TIGR00536">
    <property type="entry name" value="hemK_fam"/>
    <property type="match status" value="1"/>
</dbReference>
<evidence type="ECO:0000256" key="4">
    <source>
        <dbReference type="ARBA" id="ARBA00048391"/>
    </source>
</evidence>
<evidence type="ECO:0000313" key="9">
    <source>
        <dbReference type="Proteomes" id="UP000617979"/>
    </source>
</evidence>
<evidence type="ECO:0000313" key="8">
    <source>
        <dbReference type="EMBL" id="GGA45952.1"/>
    </source>
</evidence>
<evidence type="ECO:0000256" key="2">
    <source>
        <dbReference type="ARBA" id="ARBA00022679"/>
    </source>
</evidence>
<dbReference type="GO" id="GO:0032259">
    <property type="term" value="P:methylation"/>
    <property type="evidence" value="ECO:0007669"/>
    <property type="project" value="UniProtKB-KW"/>
</dbReference>
<dbReference type="InterPro" id="IPR040758">
    <property type="entry name" value="PrmC_N"/>
</dbReference>
<comment type="caution">
    <text evidence="8">The sequence shown here is derived from an EMBL/GenBank/DDBJ whole genome shotgun (WGS) entry which is preliminary data.</text>
</comment>
<keyword evidence="9" id="KW-1185">Reference proteome</keyword>
<evidence type="ECO:0000256" key="1">
    <source>
        <dbReference type="ARBA" id="ARBA00022603"/>
    </source>
</evidence>
<reference evidence="9" key="1">
    <citation type="journal article" date="2019" name="Int. J. Syst. Evol. Microbiol.">
        <title>The Global Catalogue of Microorganisms (GCM) 10K type strain sequencing project: providing services to taxonomists for standard genome sequencing and annotation.</title>
        <authorList>
            <consortium name="The Broad Institute Genomics Platform"/>
            <consortium name="The Broad Institute Genome Sequencing Center for Infectious Disease"/>
            <person name="Wu L."/>
            <person name="Ma J."/>
        </authorList>
    </citation>
    <scope>NUCLEOTIDE SEQUENCE [LARGE SCALE GENOMIC DNA]</scope>
    <source>
        <strain evidence="9">CGMCC 1.12404</strain>
    </source>
</reference>
<evidence type="ECO:0000259" key="6">
    <source>
        <dbReference type="Pfam" id="PF05175"/>
    </source>
</evidence>
<dbReference type="EC" id="2.1.1.297" evidence="5"/>
<dbReference type="InterPro" id="IPR007848">
    <property type="entry name" value="Small_mtfrase_dom"/>
</dbReference>
<dbReference type="InterPro" id="IPR002052">
    <property type="entry name" value="DNA_methylase_N6_adenine_CS"/>
</dbReference>
<feature type="domain" description="Methyltransferase small" evidence="6">
    <location>
        <begin position="106"/>
        <end position="203"/>
    </location>
</feature>
<dbReference type="InterPro" id="IPR004556">
    <property type="entry name" value="HemK-like"/>
</dbReference>
<dbReference type="Gene3D" id="3.40.50.150">
    <property type="entry name" value="Vaccinia Virus protein VP39"/>
    <property type="match status" value="1"/>
</dbReference>
<gene>
    <name evidence="5 8" type="primary">prmC</name>
    <name evidence="8" type="ORF">GCM10007416_18900</name>
</gene>
<dbReference type="SUPFAM" id="SSF53335">
    <property type="entry name" value="S-adenosyl-L-methionine-dependent methyltransferases"/>
    <property type="match status" value="1"/>
</dbReference>
<dbReference type="Pfam" id="PF17827">
    <property type="entry name" value="PrmC_N"/>
    <property type="match status" value="1"/>
</dbReference>
<dbReference type="Proteomes" id="UP000617979">
    <property type="component" value="Unassembled WGS sequence"/>
</dbReference>
<dbReference type="EMBL" id="BMEX01000005">
    <property type="protein sequence ID" value="GGA45952.1"/>
    <property type="molecule type" value="Genomic_DNA"/>
</dbReference>
<dbReference type="NCBIfam" id="TIGR03534">
    <property type="entry name" value="RF_mod_PrmC"/>
    <property type="match status" value="1"/>
</dbReference>
<dbReference type="RefSeq" id="WP_229736014.1">
    <property type="nucleotide sequence ID" value="NZ_BMEX01000005.1"/>
</dbReference>
<sequence length="297" mass="33306">MNSEWNQMVTVAQAYRLGTRFLEGYRVESPRFISELLLRVALGWDRTELFTRFHEPLPSEAAHRFITWLKKRAEGIPVQYLTGEQEFFGRSFRVEPSVLIPRPETEILVETVLREADNIWKGRSVTAADMGTGSGAIAVTLALERPDWGIVAVDRSPEALNVARQNGVKNGSGDRIRWLQGDWLDPLRKRDIRVDVLVSNPPYIPVGEIPHLDAEVREHEPRIALDGGRDGLDPYRILVRGIPAVLKNPGLVVFEVGENQSEIVGNMLEESLAGAQVSFVSDLAGRPRVVVARTDKR</sequence>
<comment type="catalytic activity">
    <reaction evidence="4 5">
        <text>L-glutaminyl-[peptide chain release factor] + S-adenosyl-L-methionine = N(5)-methyl-L-glutaminyl-[peptide chain release factor] + S-adenosyl-L-homocysteine + H(+)</text>
        <dbReference type="Rhea" id="RHEA:42896"/>
        <dbReference type="Rhea" id="RHEA-COMP:10271"/>
        <dbReference type="Rhea" id="RHEA-COMP:10272"/>
        <dbReference type="ChEBI" id="CHEBI:15378"/>
        <dbReference type="ChEBI" id="CHEBI:30011"/>
        <dbReference type="ChEBI" id="CHEBI:57856"/>
        <dbReference type="ChEBI" id="CHEBI:59789"/>
        <dbReference type="ChEBI" id="CHEBI:61891"/>
        <dbReference type="EC" id="2.1.1.297"/>
    </reaction>
</comment>
<evidence type="ECO:0000256" key="3">
    <source>
        <dbReference type="ARBA" id="ARBA00022691"/>
    </source>
</evidence>
<keyword evidence="3 5" id="KW-0949">S-adenosyl-L-methionine</keyword>
<comment type="similarity">
    <text evidence="5">Belongs to the protein N5-glutamine methyltransferase family. PrmC subfamily.</text>
</comment>
<keyword evidence="1 5" id="KW-0489">Methyltransferase</keyword>
<comment type="function">
    <text evidence="5">Methylates the class 1 translation termination release factors RF1/PrfA and RF2/PrfB on the glutamine residue of the universally conserved GGQ motif.</text>
</comment>
<feature type="domain" description="Release factor glutamine methyltransferase N-terminal" evidence="7">
    <location>
        <begin position="13"/>
        <end position="83"/>
    </location>
</feature>
<dbReference type="InterPro" id="IPR019874">
    <property type="entry name" value="RF_methyltr_PrmC"/>
</dbReference>
<feature type="binding site" evidence="5">
    <location>
        <position position="183"/>
    </location>
    <ligand>
        <name>S-adenosyl-L-methionine</name>
        <dbReference type="ChEBI" id="CHEBI:59789"/>
    </ligand>
</feature>
<dbReference type="InterPro" id="IPR050320">
    <property type="entry name" value="N5-glutamine_MTase"/>
</dbReference>
<feature type="binding site" evidence="5">
    <location>
        <position position="154"/>
    </location>
    <ligand>
        <name>S-adenosyl-L-methionine</name>
        <dbReference type="ChEBI" id="CHEBI:59789"/>
    </ligand>
</feature>
<dbReference type="PANTHER" id="PTHR18895">
    <property type="entry name" value="HEMK METHYLTRANSFERASE"/>
    <property type="match status" value="1"/>
</dbReference>
<dbReference type="CDD" id="cd02440">
    <property type="entry name" value="AdoMet_MTases"/>
    <property type="match status" value="1"/>
</dbReference>
<dbReference type="HAMAP" id="MF_02126">
    <property type="entry name" value="RF_methyltr_PrmC"/>
    <property type="match status" value="1"/>
</dbReference>
<feature type="binding site" evidence="5">
    <location>
        <begin position="200"/>
        <end position="203"/>
    </location>
    <ligand>
        <name>substrate</name>
    </ligand>
</feature>
<evidence type="ECO:0000256" key="5">
    <source>
        <dbReference type="HAMAP-Rule" id="MF_02126"/>
    </source>
</evidence>
<dbReference type="PANTHER" id="PTHR18895:SF74">
    <property type="entry name" value="MTRF1L RELEASE FACTOR GLUTAMINE METHYLTRANSFERASE"/>
    <property type="match status" value="1"/>
</dbReference>
<dbReference type="Pfam" id="PF05175">
    <property type="entry name" value="MTS"/>
    <property type="match status" value="1"/>
</dbReference>